<accession>A0A8J6XK91</accession>
<reference evidence="1" key="1">
    <citation type="submission" date="2020-09" db="EMBL/GenBank/DDBJ databases">
        <title>Iningainema tapete sp. nov. (Scytonemataceae, Cyanobacteria) from greenhouses in central Florida (USA) produces two types of nodularin with biosynthetic potential for microcystin-LR and anabaenopeptins.</title>
        <authorList>
            <person name="Berthold D.E."/>
            <person name="Lefler F.W."/>
            <person name="Huang I.-S."/>
            <person name="Abdulla H."/>
            <person name="Zimba P.V."/>
            <person name="Laughinghouse H.D. IV."/>
        </authorList>
    </citation>
    <scope>NUCLEOTIDE SEQUENCE</scope>
    <source>
        <strain evidence="1">BLCCT55</strain>
    </source>
</reference>
<evidence type="ECO:0000313" key="1">
    <source>
        <dbReference type="EMBL" id="MBD2771937.1"/>
    </source>
</evidence>
<proteinExistence type="predicted"/>
<organism evidence="1 2">
    <name type="scientific">Iningainema tapete BLCC-T55</name>
    <dbReference type="NCBI Taxonomy" id="2748662"/>
    <lineage>
        <taxon>Bacteria</taxon>
        <taxon>Bacillati</taxon>
        <taxon>Cyanobacteriota</taxon>
        <taxon>Cyanophyceae</taxon>
        <taxon>Nostocales</taxon>
        <taxon>Scytonemataceae</taxon>
        <taxon>Iningainema tapete</taxon>
    </lineage>
</organism>
<protein>
    <submittedName>
        <fullName evidence="1">Uncharacterized protein</fullName>
    </submittedName>
</protein>
<dbReference type="Proteomes" id="UP000629098">
    <property type="component" value="Unassembled WGS sequence"/>
</dbReference>
<name>A0A8J6XK91_9CYAN</name>
<comment type="caution">
    <text evidence="1">The sequence shown here is derived from an EMBL/GenBank/DDBJ whole genome shotgun (WGS) entry which is preliminary data.</text>
</comment>
<keyword evidence="2" id="KW-1185">Reference proteome</keyword>
<dbReference type="RefSeq" id="WP_190826220.1">
    <property type="nucleotide sequence ID" value="NZ_CAWPPI010000029.1"/>
</dbReference>
<evidence type="ECO:0000313" key="2">
    <source>
        <dbReference type="Proteomes" id="UP000629098"/>
    </source>
</evidence>
<dbReference type="AlphaFoldDB" id="A0A8J6XK91"/>
<dbReference type="EMBL" id="JACXAE010000029">
    <property type="protein sequence ID" value="MBD2771937.1"/>
    <property type="molecule type" value="Genomic_DNA"/>
</dbReference>
<gene>
    <name evidence="1" type="ORF">ICL16_07465</name>
</gene>
<sequence>MCCNIASDDDALHALGQRIHKEGKRLNSIEEFEQMIQNKRASGIQP</sequence>